<dbReference type="EMBL" id="NBNE01001188">
    <property type="protein sequence ID" value="OWZ15122.1"/>
    <property type="molecule type" value="Genomic_DNA"/>
</dbReference>
<gene>
    <name evidence="1" type="ORF">PHMEG_00011291</name>
</gene>
<evidence type="ECO:0000313" key="1">
    <source>
        <dbReference type="EMBL" id="OWZ15122.1"/>
    </source>
</evidence>
<reference evidence="2" key="1">
    <citation type="submission" date="2017-03" db="EMBL/GenBank/DDBJ databases">
        <title>Phytopthora megakarya and P. palmivora, two closely related causual agents of cacao black pod achieved similar genome size and gene model numbers by different mechanisms.</title>
        <authorList>
            <person name="Ali S."/>
            <person name="Shao J."/>
            <person name="Larry D.J."/>
            <person name="Kronmiller B."/>
            <person name="Shen D."/>
            <person name="Strem M.D."/>
            <person name="Melnick R.L."/>
            <person name="Guiltinan M.J."/>
            <person name="Tyler B.M."/>
            <person name="Meinhardt L.W."/>
            <person name="Bailey B.A."/>
        </authorList>
    </citation>
    <scope>NUCLEOTIDE SEQUENCE [LARGE SCALE GENOMIC DNA]</scope>
    <source>
        <strain evidence="2">zdho120</strain>
    </source>
</reference>
<protein>
    <submittedName>
        <fullName evidence="1">Uncharacterized protein</fullName>
    </submittedName>
</protein>
<name>A0A225WC30_9STRA</name>
<proteinExistence type="predicted"/>
<organism evidence="1 2">
    <name type="scientific">Phytophthora megakarya</name>
    <dbReference type="NCBI Taxonomy" id="4795"/>
    <lineage>
        <taxon>Eukaryota</taxon>
        <taxon>Sar</taxon>
        <taxon>Stramenopiles</taxon>
        <taxon>Oomycota</taxon>
        <taxon>Peronosporomycetes</taxon>
        <taxon>Peronosporales</taxon>
        <taxon>Peronosporaceae</taxon>
        <taxon>Phytophthora</taxon>
    </lineage>
</organism>
<keyword evidence="2" id="KW-1185">Reference proteome</keyword>
<accession>A0A225WC30</accession>
<dbReference type="AlphaFoldDB" id="A0A225WC30"/>
<dbReference type="OrthoDB" id="123000at2759"/>
<comment type="caution">
    <text evidence="1">The sequence shown here is derived from an EMBL/GenBank/DDBJ whole genome shotgun (WGS) entry which is preliminary data.</text>
</comment>
<evidence type="ECO:0000313" key="2">
    <source>
        <dbReference type="Proteomes" id="UP000198211"/>
    </source>
</evidence>
<sequence length="124" mass="13691">MPKYMFLTLQSTSNCARRSFGLCKPGVQIISLVFSATDLVTFISEHPNGRSTIVYGVIYRIILVERLMHLAPSAVTGYVLDGIATTSGASADNSVTPQKRTSTLVKWAILLSDLRERHGWQEAF</sequence>
<dbReference type="Proteomes" id="UP000198211">
    <property type="component" value="Unassembled WGS sequence"/>
</dbReference>